<gene>
    <name evidence="1" type="ORF">BROFUL_00396</name>
</gene>
<organism evidence="1 2">
    <name type="scientific">Candidatus Brocadia fulgida</name>
    <dbReference type="NCBI Taxonomy" id="380242"/>
    <lineage>
        <taxon>Bacteria</taxon>
        <taxon>Pseudomonadati</taxon>
        <taxon>Planctomycetota</taxon>
        <taxon>Candidatus Brocadiia</taxon>
        <taxon>Candidatus Brocadiales</taxon>
        <taxon>Candidatus Brocadiaceae</taxon>
        <taxon>Candidatus Brocadia</taxon>
    </lineage>
</organism>
<evidence type="ECO:0000313" key="1">
    <source>
        <dbReference type="EMBL" id="KKO20880.1"/>
    </source>
</evidence>
<dbReference type="Proteomes" id="UP000034954">
    <property type="component" value="Unassembled WGS sequence"/>
</dbReference>
<sequence>PVFVIFEVSGKAVGDDNAVKEFSQNGAYDLRTARGADGKQGEGVCDKYPEPGKGLIMRVSCFINIDNGLVGQFVLKFGTGSLKDM</sequence>
<proteinExistence type="predicted"/>
<comment type="caution">
    <text evidence="1">The sequence shown here is derived from an EMBL/GenBank/DDBJ whole genome shotgun (WGS) entry which is preliminary data.</text>
</comment>
<dbReference type="EMBL" id="LAQJ01000052">
    <property type="protein sequence ID" value="KKO20880.1"/>
    <property type="molecule type" value="Genomic_DNA"/>
</dbReference>
<reference evidence="1 2" key="1">
    <citation type="journal article" date="2013" name="BMC Microbiol.">
        <title>Identification of the type II cytochrome c maturation pathway in anammox bacteria by comparative genomics.</title>
        <authorList>
            <person name="Ferousi C."/>
            <person name="Speth D.R."/>
            <person name="Reimann J."/>
            <person name="Op den Camp H.J."/>
            <person name="Allen J.W."/>
            <person name="Keltjens J.T."/>
            <person name="Jetten M.S."/>
        </authorList>
    </citation>
    <scope>NUCLEOTIDE SEQUENCE [LARGE SCALE GENOMIC DNA]</scope>
    <source>
        <strain evidence="1">RU1</strain>
    </source>
</reference>
<name>A0A0M2UZ22_9BACT</name>
<protein>
    <submittedName>
        <fullName evidence="1">Uncharacterized protein</fullName>
    </submittedName>
</protein>
<keyword evidence="2" id="KW-1185">Reference proteome</keyword>
<dbReference type="AlphaFoldDB" id="A0A0M2UZ22"/>
<feature type="non-terminal residue" evidence="1">
    <location>
        <position position="1"/>
    </location>
</feature>
<evidence type="ECO:0000313" key="2">
    <source>
        <dbReference type="Proteomes" id="UP000034954"/>
    </source>
</evidence>
<accession>A0A0M2UZ22</accession>